<keyword evidence="5" id="KW-1185">Reference proteome</keyword>
<evidence type="ECO:0000256" key="3">
    <source>
        <dbReference type="SAM" id="SignalP"/>
    </source>
</evidence>
<accession>A0AAD6GL32</accession>
<keyword evidence="2" id="KW-0812">Transmembrane</keyword>
<dbReference type="PANTHER" id="PTHR40368">
    <property type="entry name" value="YALI0F14399P"/>
    <property type="match status" value="1"/>
</dbReference>
<evidence type="ECO:0000313" key="5">
    <source>
        <dbReference type="Proteomes" id="UP001220324"/>
    </source>
</evidence>
<evidence type="ECO:0000313" key="4">
    <source>
        <dbReference type="EMBL" id="KAJ5556278.1"/>
    </source>
</evidence>
<dbReference type="PANTHER" id="PTHR40368:SF1">
    <property type="entry name" value="YALI0F14399P"/>
    <property type="match status" value="1"/>
</dbReference>
<feature type="region of interest" description="Disordered" evidence="1">
    <location>
        <begin position="125"/>
        <end position="146"/>
    </location>
</feature>
<protein>
    <recommendedName>
        <fullName evidence="6">Autophagy-related protein 27</fullName>
    </recommendedName>
</protein>
<organism evidence="4 5">
    <name type="scientific">Penicillium frequentans</name>
    <dbReference type="NCBI Taxonomy" id="3151616"/>
    <lineage>
        <taxon>Eukaryota</taxon>
        <taxon>Fungi</taxon>
        <taxon>Dikarya</taxon>
        <taxon>Ascomycota</taxon>
        <taxon>Pezizomycotina</taxon>
        <taxon>Eurotiomycetes</taxon>
        <taxon>Eurotiomycetidae</taxon>
        <taxon>Eurotiales</taxon>
        <taxon>Aspergillaceae</taxon>
        <taxon>Penicillium</taxon>
    </lineage>
</organism>
<evidence type="ECO:0000256" key="1">
    <source>
        <dbReference type="SAM" id="MobiDB-lite"/>
    </source>
</evidence>
<sequence length="399" mass="42196">MKINDMSPLRSLTRFPATVALSLATALWPTAAVAGTSNGGDGYRIGDEVPVSCLNRTLEGEHITDSLGKLQYIPFVTCNETSRPLSLRYGVSETITCTIPELSDTLYHLFEFYVHSDVPMTCRVPTSPLSSTPNTPEDLDPESSDKDPFIALSENGPPFTPLTVALQGTLQLSHLHIWSDMNMLMHDIPSDAAAQPQDGVSKGTQSGQPGYVIAGTAYSTPEFEVAVKNIKLEDDEKAVAVAQAAREPWTLGHGTKVIRGEPFTFSFHVAWLEGGAGIGWPERSKTDSFLGLGPATASQSSGSGSFFSRMFFFIMAASLGALVALYWERNGQSFRGKAGWRGDGILGAPSTRGAGSSVTFGNGGRINGYGGYSASAIAGANGNGAGYGGYGGFPTGKRD</sequence>
<evidence type="ECO:0000256" key="2">
    <source>
        <dbReference type="SAM" id="Phobius"/>
    </source>
</evidence>
<dbReference type="AlphaFoldDB" id="A0AAD6GL32"/>
<name>A0AAD6GL32_9EURO</name>
<feature type="signal peptide" evidence="3">
    <location>
        <begin position="1"/>
        <end position="34"/>
    </location>
</feature>
<keyword evidence="2" id="KW-1133">Transmembrane helix</keyword>
<dbReference type="EMBL" id="JAQIZZ010000001">
    <property type="protein sequence ID" value="KAJ5556278.1"/>
    <property type="molecule type" value="Genomic_DNA"/>
</dbReference>
<feature type="chain" id="PRO_5042082140" description="Autophagy-related protein 27" evidence="3">
    <location>
        <begin position="35"/>
        <end position="399"/>
    </location>
</feature>
<feature type="compositionally biased region" description="Low complexity" evidence="1">
    <location>
        <begin position="125"/>
        <end position="136"/>
    </location>
</feature>
<proteinExistence type="predicted"/>
<reference evidence="4 5" key="1">
    <citation type="journal article" date="2023" name="IMA Fungus">
        <title>Comparative genomic study of the Penicillium genus elucidates a diverse pangenome and 15 lateral gene transfer events.</title>
        <authorList>
            <person name="Petersen C."/>
            <person name="Sorensen T."/>
            <person name="Nielsen M.R."/>
            <person name="Sondergaard T.E."/>
            <person name="Sorensen J.L."/>
            <person name="Fitzpatrick D.A."/>
            <person name="Frisvad J.C."/>
            <person name="Nielsen K.L."/>
        </authorList>
    </citation>
    <scope>NUCLEOTIDE SEQUENCE [LARGE SCALE GENOMIC DNA]</scope>
    <source>
        <strain evidence="4 5">IBT 35679</strain>
    </source>
</reference>
<comment type="caution">
    <text evidence="4">The sequence shown here is derived from an EMBL/GenBank/DDBJ whole genome shotgun (WGS) entry which is preliminary data.</text>
</comment>
<evidence type="ECO:0008006" key="6">
    <source>
        <dbReference type="Google" id="ProtNLM"/>
    </source>
</evidence>
<gene>
    <name evidence="4" type="ORF">N7494_000193</name>
</gene>
<keyword evidence="2" id="KW-0472">Membrane</keyword>
<keyword evidence="3" id="KW-0732">Signal</keyword>
<feature type="transmembrane region" description="Helical" evidence="2">
    <location>
        <begin position="306"/>
        <end position="327"/>
    </location>
</feature>
<dbReference type="Proteomes" id="UP001220324">
    <property type="component" value="Unassembled WGS sequence"/>
</dbReference>